<dbReference type="PANTHER" id="PTHR46033">
    <property type="entry name" value="PROTEIN MAIN-LIKE 2"/>
    <property type="match status" value="1"/>
</dbReference>
<dbReference type="InterPro" id="IPR019557">
    <property type="entry name" value="AminoTfrase-like_pln_mobile"/>
</dbReference>
<proteinExistence type="predicted"/>
<dbReference type="EMBL" id="JACGCM010001633">
    <property type="protein sequence ID" value="KAF6152428.1"/>
    <property type="molecule type" value="Genomic_DNA"/>
</dbReference>
<name>A0A7J7MCG3_9MAGN</name>
<accession>A0A7J7MCG3</accession>
<evidence type="ECO:0000313" key="3">
    <source>
        <dbReference type="Proteomes" id="UP000541444"/>
    </source>
</evidence>
<evidence type="ECO:0000259" key="1">
    <source>
        <dbReference type="Pfam" id="PF10536"/>
    </source>
</evidence>
<comment type="caution">
    <text evidence="2">The sequence shown here is derived from an EMBL/GenBank/DDBJ whole genome shotgun (WGS) entry which is preliminary data.</text>
</comment>
<dbReference type="PANTHER" id="PTHR46033:SF8">
    <property type="entry name" value="PROTEIN MAINTENANCE OF MERISTEMS-LIKE"/>
    <property type="match status" value="1"/>
</dbReference>
<gene>
    <name evidence="2" type="ORF">GIB67_038051</name>
</gene>
<dbReference type="Pfam" id="PF10536">
    <property type="entry name" value="PMD"/>
    <property type="match status" value="1"/>
</dbReference>
<protein>
    <recommendedName>
        <fullName evidence="1">Aminotransferase-like plant mobile domain-containing protein</fullName>
    </recommendedName>
</protein>
<evidence type="ECO:0000313" key="2">
    <source>
        <dbReference type="EMBL" id="KAF6152428.1"/>
    </source>
</evidence>
<dbReference type="OrthoDB" id="1938336at2759"/>
<sequence>MGFKKLLSIKVGNSDNRLIHALVEWWWPYTHTFHFPCRELGFTPLDFVMLMGLFCGMDLELPYDDKYSRLDEAEKMFPRITSNDIRHGNITLPYLETWKVILNLKLNNYNQDMDIVYAKASIAYMIGNIFFSNASTSVLTGYLAALTDYHTIGPSKFDWGTPIIAALYRGLDEVSVLKNGKRKR</sequence>
<organism evidence="2 3">
    <name type="scientific">Kingdonia uniflora</name>
    <dbReference type="NCBI Taxonomy" id="39325"/>
    <lineage>
        <taxon>Eukaryota</taxon>
        <taxon>Viridiplantae</taxon>
        <taxon>Streptophyta</taxon>
        <taxon>Embryophyta</taxon>
        <taxon>Tracheophyta</taxon>
        <taxon>Spermatophyta</taxon>
        <taxon>Magnoliopsida</taxon>
        <taxon>Ranunculales</taxon>
        <taxon>Circaeasteraceae</taxon>
        <taxon>Kingdonia</taxon>
    </lineage>
</organism>
<reference evidence="2 3" key="1">
    <citation type="journal article" date="2020" name="IScience">
        <title>Genome Sequencing of the Endangered Kingdonia uniflora (Circaeasteraceae, Ranunculales) Reveals Potential Mechanisms of Evolutionary Specialization.</title>
        <authorList>
            <person name="Sun Y."/>
            <person name="Deng T."/>
            <person name="Zhang A."/>
            <person name="Moore M.J."/>
            <person name="Landis J.B."/>
            <person name="Lin N."/>
            <person name="Zhang H."/>
            <person name="Zhang X."/>
            <person name="Huang J."/>
            <person name="Zhang X."/>
            <person name="Sun H."/>
            <person name="Wang H."/>
        </authorList>
    </citation>
    <scope>NUCLEOTIDE SEQUENCE [LARGE SCALE GENOMIC DNA]</scope>
    <source>
        <strain evidence="2">TB1705</strain>
        <tissue evidence="2">Leaf</tissue>
    </source>
</reference>
<dbReference type="Proteomes" id="UP000541444">
    <property type="component" value="Unassembled WGS sequence"/>
</dbReference>
<dbReference type="GO" id="GO:0010073">
    <property type="term" value="P:meristem maintenance"/>
    <property type="evidence" value="ECO:0007669"/>
    <property type="project" value="InterPro"/>
</dbReference>
<dbReference type="InterPro" id="IPR044824">
    <property type="entry name" value="MAIN-like"/>
</dbReference>
<keyword evidence="3" id="KW-1185">Reference proteome</keyword>
<feature type="domain" description="Aminotransferase-like plant mobile" evidence="1">
    <location>
        <begin position="13"/>
        <end position="175"/>
    </location>
</feature>
<dbReference type="AlphaFoldDB" id="A0A7J7MCG3"/>